<dbReference type="Gene3D" id="1.20.120.450">
    <property type="entry name" value="dinb family like domain"/>
    <property type="match status" value="1"/>
</dbReference>
<keyword evidence="2" id="KW-1185">Reference proteome</keyword>
<dbReference type="RefSeq" id="WP_189410319.1">
    <property type="nucleotide sequence ID" value="NZ_BMYJ01000002.1"/>
</dbReference>
<name>A0A918WI17_9RHOB</name>
<accession>A0A918WI17</accession>
<evidence type="ECO:0000313" key="2">
    <source>
        <dbReference type="Proteomes" id="UP000638981"/>
    </source>
</evidence>
<dbReference type="SUPFAM" id="SSF109854">
    <property type="entry name" value="DinB/YfiT-like putative metalloenzymes"/>
    <property type="match status" value="1"/>
</dbReference>
<evidence type="ECO:0008006" key="3">
    <source>
        <dbReference type="Google" id="ProtNLM"/>
    </source>
</evidence>
<dbReference type="Proteomes" id="UP000638981">
    <property type="component" value="Unassembled WGS sequence"/>
</dbReference>
<gene>
    <name evidence="1" type="ORF">GCM10007315_07890</name>
</gene>
<dbReference type="InterPro" id="IPR034660">
    <property type="entry name" value="DinB/YfiT-like"/>
</dbReference>
<sequence>MIHDSCNKTYDRFLGALSKVLTKAEAHCTAKKIAPEAMLTFRLFPDMFPLIRQVQLTCDFAARAAARLAGEEPKSFPDTETSFAELQTRIQAARGYVASFTADRYQGAETRAITLKMRGQDMTMSGSDYLNLYSLPQFYFHMATAYNILRHNGVELGKPDYMGA</sequence>
<dbReference type="Pfam" id="PF09351">
    <property type="entry name" value="DUF1993"/>
    <property type="match status" value="1"/>
</dbReference>
<organism evidence="1 2">
    <name type="scientific">Neogemmobacter tilapiae</name>
    <dbReference type="NCBI Taxonomy" id="875041"/>
    <lineage>
        <taxon>Bacteria</taxon>
        <taxon>Pseudomonadati</taxon>
        <taxon>Pseudomonadota</taxon>
        <taxon>Alphaproteobacteria</taxon>
        <taxon>Rhodobacterales</taxon>
        <taxon>Paracoccaceae</taxon>
        <taxon>Neogemmobacter</taxon>
    </lineage>
</organism>
<dbReference type="AlphaFoldDB" id="A0A918WI17"/>
<dbReference type="PANTHER" id="PTHR36922:SF1">
    <property type="entry name" value="DUF1993 DOMAIN-CONTAINING PROTEIN"/>
    <property type="match status" value="1"/>
</dbReference>
<protein>
    <recommendedName>
        <fullName evidence="3">DUF1993 domain-containing protein</fullName>
    </recommendedName>
</protein>
<proteinExistence type="predicted"/>
<comment type="caution">
    <text evidence="1">The sequence shown here is derived from an EMBL/GenBank/DDBJ whole genome shotgun (WGS) entry which is preliminary data.</text>
</comment>
<dbReference type="InterPro" id="IPR018531">
    <property type="entry name" value="DUF1993"/>
</dbReference>
<dbReference type="EMBL" id="BMYJ01000002">
    <property type="protein sequence ID" value="GHC48317.1"/>
    <property type="molecule type" value="Genomic_DNA"/>
</dbReference>
<reference evidence="1" key="1">
    <citation type="journal article" date="2014" name="Int. J. Syst. Evol. Microbiol.">
        <title>Complete genome sequence of Corynebacterium casei LMG S-19264T (=DSM 44701T), isolated from a smear-ripened cheese.</title>
        <authorList>
            <consortium name="US DOE Joint Genome Institute (JGI-PGF)"/>
            <person name="Walter F."/>
            <person name="Albersmeier A."/>
            <person name="Kalinowski J."/>
            <person name="Ruckert C."/>
        </authorList>
    </citation>
    <scope>NUCLEOTIDE SEQUENCE</scope>
    <source>
        <strain evidence="1">KCTC 23310</strain>
    </source>
</reference>
<dbReference type="PANTHER" id="PTHR36922">
    <property type="entry name" value="BLL2446 PROTEIN"/>
    <property type="match status" value="1"/>
</dbReference>
<evidence type="ECO:0000313" key="1">
    <source>
        <dbReference type="EMBL" id="GHC48317.1"/>
    </source>
</evidence>
<reference evidence="1" key="2">
    <citation type="submission" date="2020-09" db="EMBL/GenBank/DDBJ databases">
        <authorList>
            <person name="Sun Q."/>
            <person name="Kim S."/>
        </authorList>
    </citation>
    <scope>NUCLEOTIDE SEQUENCE</scope>
    <source>
        <strain evidence="1">KCTC 23310</strain>
    </source>
</reference>